<dbReference type="Pfam" id="PF12811">
    <property type="entry name" value="BaxI_1"/>
    <property type="match status" value="1"/>
</dbReference>
<dbReference type="PANTHER" id="PTHR41282">
    <property type="entry name" value="CONSERVED TRANSMEMBRANE PROTEIN-RELATED"/>
    <property type="match status" value="1"/>
</dbReference>
<feature type="transmembrane region" description="Helical" evidence="1">
    <location>
        <begin position="124"/>
        <end position="146"/>
    </location>
</feature>
<accession>A0A3B0UZ27</accession>
<dbReference type="PANTHER" id="PTHR41282:SF1">
    <property type="entry name" value="CONSERVED TRANSMEMBRANE PROTEIN-RELATED"/>
    <property type="match status" value="1"/>
</dbReference>
<evidence type="ECO:0008006" key="3">
    <source>
        <dbReference type="Google" id="ProtNLM"/>
    </source>
</evidence>
<feature type="transmembrane region" description="Helical" evidence="1">
    <location>
        <begin position="70"/>
        <end position="90"/>
    </location>
</feature>
<gene>
    <name evidence="2" type="ORF">MNBD_GAMMA01-1794</name>
</gene>
<keyword evidence="1" id="KW-1133">Transmembrane helix</keyword>
<feature type="transmembrane region" description="Helical" evidence="1">
    <location>
        <begin position="158"/>
        <end position="180"/>
    </location>
</feature>
<feature type="transmembrane region" description="Helical" evidence="1">
    <location>
        <begin position="232"/>
        <end position="254"/>
    </location>
</feature>
<keyword evidence="1" id="KW-0812">Transmembrane</keyword>
<sequence length="258" mass="28126">MNFNFKSSNPAMSVFDKTADLSLGPTDEFMVDASQRMTINGTVNKTGILILIVIVSAAWSWSYLPQNPGMYIPFFFGALIAGIGAGVLLWKKPELSSKVAPVYAVFEGLFLGGLSVFLEQQYQGIAMQAALATMATVVGMLIAYKTGIIRATPMFKKIIITAAIGIGIFYLISVAAYFIFGTSFSVNNLTNATPMGIAVSVFTTGIAALFLIMDFDRIERGATEGAPKFMEWYGAFALTVTICWLYFEMIRLLAKLRD</sequence>
<protein>
    <recommendedName>
        <fullName evidence="3">Bax inhibitor-1/YccA family protein</fullName>
    </recommendedName>
</protein>
<dbReference type="EMBL" id="UOEW01000030">
    <property type="protein sequence ID" value="VAW33403.1"/>
    <property type="molecule type" value="Genomic_DNA"/>
</dbReference>
<evidence type="ECO:0000256" key="1">
    <source>
        <dbReference type="SAM" id="Phobius"/>
    </source>
</evidence>
<keyword evidence="1" id="KW-0472">Membrane</keyword>
<feature type="transmembrane region" description="Helical" evidence="1">
    <location>
        <begin position="192"/>
        <end position="212"/>
    </location>
</feature>
<dbReference type="PIRSF" id="PIRSF009160">
    <property type="entry name" value="UCP009160"/>
    <property type="match status" value="1"/>
</dbReference>
<evidence type="ECO:0000313" key="2">
    <source>
        <dbReference type="EMBL" id="VAW33403.1"/>
    </source>
</evidence>
<feature type="transmembrane region" description="Helical" evidence="1">
    <location>
        <begin position="46"/>
        <end position="64"/>
    </location>
</feature>
<dbReference type="AlphaFoldDB" id="A0A3B0UZ27"/>
<proteinExistence type="predicted"/>
<feature type="transmembrane region" description="Helical" evidence="1">
    <location>
        <begin position="102"/>
        <end position="118"/>
    </location>
</feature>
<organism evidence="2">
    <name type="scientific">hydrothermal vent metagenome</name>
    <dbReference type="NCBI Taxonomy" id="652676"/>
    <lineage>
        <taxon>unclassified sequences</taxon>
        <taxon>metagenomes</taxon>
        <taxon>ecological metagenomes</taxon>
    </lineage>
</organism>
<reference evidence="2" key="1">
    <citation type="submission" date="2018-06" db="EMBL/GenBank/DDBJ databases">
        <authorList>
            <person name="Zhirakovskaya E."/>
        </authorList>
    </citation>
    <scope>NUCLEOTIDE SEQUENCE</scope>
</reference>
<dbReference type="InterPro" id="IPR010539">
    <property type="entry name" value="BaxI_1-like"/>
</dbReference>
<name>A0A3B0UZ27_9ZZZZ</name>